<dbReference type="AlphaFoldDB" id="A0A4E0RMD4"/>
<evidence type="ECO:0000313" key="2">
    <source>
        <dbReference type="Proteomes" id="UP000230066"/>
    </source>
</evidence>
<name>A0A4E0RMD4_FASHE</name>
<sequence>MLPWQIRHPHLSSRIPLIRQKSLKRLLSSTAPPLSWASTCPAASSSQIISHRPISFKGVRIQSKEQASDARQNALCGSFTGRHISCQQFSAPSDLSITSSTRIIPQDFIHRIKLECYLSTKTRRSRGQRSADDTLCWGAVDSQSPYPISYNPAASLTTHGVADMTT</sequence>
<reference evidence="1" key="1">
    <citation type="submission" date="2019-03" db="EMBL/GenBank/DDBJ databases">
        <title>Improved annotation for the trematode Fasciola hepatica.</title>
        <authorList>
            <person name="Choi Y.-J."/>
            <person name="Martin J."/>
            <person name="Mitreva M."/>
        </authorList>
    </citation>
    <scope>NUCLEOTIDE SEQUENCE [LARGE SCALE GENOMIC DNA]</scope>
</reference>
<protein>
    <submittedName>
        <fullName evidence="1">Uncharacterized protein</fullName>
    </submittedName>
</protein>
<gene>
    <name evidence="1" type="ORF">D915_007030</name>
</gene>
<evidence type="ECO:0000313" key="1">
    <source>
        <dbReference type="EMBL" id="THD22368.1"/>
    </source>
</evidence>
<keyword evidence="2" id="KW-1185">Reference proteome</keyword>
<dbReference type="EMBL" id="JXXN02002804">
    <property type="protein sequence ID" value="THD22368.1"/>
    <property type="molecule type" value="Genomic_DNA"/>
</dbReference>
<comment type="caution">
    <text evidence="1">The sequence shown here is derived from an EMBL/GenBank/DDBJ whole genome shotgun (WGS) entry which is preliminary data.</text>
</comment>
<proteinExistence type="predicted"/>
<organism evidence="1 2">
    <name type="scientific">Fasciola hepatica</name>
    <name type="common">Liver fluke</name>
    <dbReference type="NCBI Taxonomy" id="6192"/>
    <lineage>
        <taxon>Eukaryota</taxon>
        <taxon>Metazoa</taxon>
        <taxon>Spiralia</taxon>
        <taxon>Lophotrochozoa</taxon>
        <taxon>Platyhelminthes</taxon>
        <taxon>Trematoda</taxon>
        <taxon>Digenea</taxon>
        <taxon>Plagiorchiida</taxon>
        <taxon>Echinostomata</taxon>
        <taxon>Echinostomatoidea</taxon>
        <taxon>Fasciolidae</taxon>
        <taxon>Fasciola</taxon>
    </lineage>
</organism>
<dbReference type="Proteomes" id="UP000230066">
    <property type="component" value="Unassembled WGS sequence"/>
</dbReference>
<accession>A0A4E0RMD4</accession>